<dbReference type="PANTHER" id="PTHR10485:SF0">
    <property type="entry name" value="AT05822P-RELATED"/>
    <property type="match status" value="1"/>
</dbReference>
<evidence type="ECO:0000256" key="6">
    <source>
        <dbReference type="ARBA" id="ARBA00022792"/>
    </source>
</evidence>
<evidence type="ECO:0000256" key="10">
    <source>
        <dbReference type="ARBA" id="ARBA00023128"/>
    </source>
</evidence>
<dbReference type="AlphaFoldDB" id="A0A6B2G8X8"/>
<dbReference type="Pfam" id="PF02466">
    <property type="entry name" value="Tim17"/>
    <property type="match status" value="1"/>
</dbReference>
<keyword evidence="6" id="KW-0999">Mitochondrion inner membrane</keyword>
<keyword evidence="10" id="KW-0496">Mitochondrion</keyword>
<evidence type="ECO:0000256" key="8">
    <source>
        <dbReference type="ARBA" id="ARBA00022989"/>
    </source>
</evidence>
<sequence>MSMQVPTNFRTPCPNRIYEDTGVAFTIGAIGGVVFQLGQAIFTKYRSRTILKIGSKFRYRVPTTSGSFALWGLSFSSCECSLQKFGIKNQAASAIISGGLTGAILAAQRSRKSIFLGAFFGFLILSMIEMAIVFAEKTLSNDPSNNSISEQN</sequence>
<dbReference type="GO" id="GO:0005744">
    <property type="term" value="C:TIM23 mitochondrial import inner membrane translocase complex"/>
    <property type="evidence" value="ECO:0007669"/>
    <property type="project" value="TreeGrafter"/>
</dbReference>
<dbReference type="GO" id="GO:0030150">
    <property type="term" value="P:protein import into mitochondrial matrix"/>
    <property type="evidence" value="ECO:0007669"/>
    <property type="project" value="TreeGrafter"/>
</dbReference>
<evidence type="ECO:0000256" key="3">
    <source>
        <dbReference type="ARBA" id="ARBA00008444"/>
    </source>
</evidence>
<reference evidence="13" key="1">
    <citation type="submission" date="2018-11" db="EMBL/GenBank/DDBJ databases">
        <title>Myxobolus squamalis genome and transcriptome.</title>
        <authorList>
            <person name="Yahalomi D."/>
            <person name="Atkinson S.D."/>
            <person name="Neuhof M."/>
            <person name="Chang E.S."/>
            <person name="Philippe H."/>
            <person name="Cartwright P."/>
            <person name="Bartholomew J.L."/>
            <person name="Huchon D."/>
        </authorList>
    </citation>
    <scope>NUCLEOTIDE SEQUENCE</scope>
    <source>
        <strain evidence="13">71B08</strain>
        <tissue evidence="13">Whole</tissue>
    </source>
</reference>
<evidence type="ECO:0000256" key="7">
    <source>
        <dbReference type="ARBA" id="ARBA00022927"/>
    </source>
</evidence>
<keyword evidence="9" id="KW-0811">Translocation</keyword>
<proteinExistence type="inferred from homology"/>
<dbReference type="EMBL" id="GHBR01004290">
    <property type="protein sequence ID" value="NDJ98049.1"/>
    <property type="molecule type" value="Transcribed_RNA"/>
</dbReference>
<keyword evidence="8 12" id="KW-1133">Transmembrane helix</keyword>
<protein>
    <submittedName>
        <fullName evidence="13">Putative mitochondrial import inner membrane translocase subunit Tim17 4 (Trinotate prediction)</fullName>
    </submittedName>
</protein>
<evidence type="ECO:0000256" key="12">
    <source>
        <dbReference type="SAM" id="Phobius"/>
    </source>
</evidence>
<dbReference type="GO" id="GO:0008320">
    <property type="term" value="F:protein transmembrane transporter activity"/>
    <property type="evidence" value="ECO:0007669"/>
    <property type="project" value="TreeGrafter"/>
</dbReference>
<comment type="function">
    <text evidence="1">Essential component of the TIM23 complex, a complex that mediates the translocation of transit peptide-containing proteins across the mitochondrial inner membrane.</text>
</comment>
<evidence type="ECO:0000256" key="9">
    <source>
        <dbReference type="ARBA" id="ARBA00023010"/>
    </source>
</evidence>
<accession>A0A6B2G8X8</accession>
<evidence type="ECO:0000256" key="5">
    <source>
        <dbReference type="ARBA" id="ARBA00022692"/>
    </source>
</evidence>
<name>A0A6B2G8X8_MYXSQ</name>
<evidence type="ECO:0000256" key="2">
    <source>
        <dbReference type="ARBA" id="ARBA00004448"/>
    </source>
</evidence>
<comment type="similarity">
    <text evidence="3">Belongs to the Tim17/Tim22/Tim23 family.</text>
</comment>
<evidence type="ECO:0000256" key="11">
    <source>
        <dbReference type="ARBA" id="ARBA00023136"/>
    </source>
</evidence>
<dbReference type="PANTHER" id="PTHR10485">
    <property type="entry name" value="MITOCHONDRIAL IMPORT INNER MEMBRANE TRANSLOCASE SUBUNIT TIM-17"/>
    <property type="match status" value="1"/>
</dbReference>
<feature type="transmembrane region" description="Helical" evidence="12">
    <location>
        <begin position="114"/>
        <end position="135"/>
    </location>
</feature>
<keyword evidence="4" id="KW-0813">Transport</keyword>
<evidence type="ECO:0000313" key="13">
    <source>
        <dbReference type="EMBL" id="NDJ98049.1"/>
    </source>
</evidence>
<comment type="subcellular location">
    <subcellularLocation>
        <location evidence="2">Mitochondrion inner membrane</location>
        <topology evidence="2">Multi-pass membrane protein</topology>
    </subcellularLocation>
</comment>
<evidence type="ECO:0000256" key="1">
    <source>
        <dbReference type="ARBA" id="ARBA00002959"/>
    </source>
</evidence>
<keyword evidence="7" id="KW-0653">Protein transport</keyword>
<keyword evidence="11 12" id="KW-0472">Membrane</keyword>
<evidence type="ECO:0000256" key="4">
    <source>
        <dbReference type="ARBA" id="ARBA00022448"/>
    </source>
</evidence>
<keyword evidence="5 12" id="KW-0812">Transmembrane</keyword>
<organism evidence="13">
    <name type="scientific">Myxobolus squamalis</name>
    <name type="common">Myxosporean</name>
    <dbReference type="NCBI Taxonomy" id="59785"/>
    <lineage>
        <taxon>Eukaryota</taxon>
        <taxon>Metazoa</taxon>
        <taxon>Cnidaria</taxon>
        <taxon>Myxozoa</taxon>
        <taxon>Myxosporea</taxon>
        <taxon>Bivalvulida</taxon>
        <taxon>Platysporina</taxon>
        <taxon>Myxobolidae</taxon>
        <taxon>Myxobolus</taxon>
    </lineage>
</organism>
<feature type="transmembrane region" description="Helical" evidence="12">
    <location>
        <begin position="22"/>
        <end position="42"/>
    </location>
</feature>